<dbReference type="InterPro" id="IPR005119">
    <property type="entry name" value="LysR_subst-bd"/>
</dbReference>
<dbReference type="AlphaFoldDB" id="A0A2M9CFL6"/>
<dbReference type="Pfam" id="PF03466">
    <property type="entry name" value="LysR_substrate"/>
    <property type="match status" value="1"/>
</dbReference>
<dbReference type="FunFam" id="1.10.10.10:FF:000001">
    <property type="entry name" value="LysR family transcriptional regulator"/>
    <property type="match status" value="1"/>
</dbReference>
<dbReference type="Pfam" id="PF00126">
    <property type="entry name" value="HTH_1"/>
    <property type="match status" value="1"/>
</dbReference>
<name>A0A2M9CFL6_9MICO</name>
<dbReference type="EMBL" id="PGFF01000001">
    <property type="protein sequence ID" value="PJJ70731.1"/>
    <property type="molecule type" value="Genomic_DNA"/>
</dbReference>
<evidence type="ECO:0000259" key="5">
    <source>
        <dbReference type="PROSITE" id="PS50931"/>
    </source>
</evidence>
<evidence type="ECO:0000313" key="6">
    <source>
        <dbReference type="EMBL" id="PJJ70731.1"/>
    </source>
</evidence>
<gene>
    <name evidence="6" type="ORF">CLV46_0256</name>
</gene>
<dbReference type="PROSITE" id="PS50931">
    <property type="entry name" value="HTH_LYSR"/>
    <property type="match status" value="1"/>
</dbReference>
<evidence type="ECO:0000256" key="1">
    <source>
        <dbReference type="ARBA" id="ARBA00009437"/>
    </source>
</evidence>
<evidence type="ECO:0000313" key="7">
    <source>
        <dbReference type="Proteomes" id="UP000228758"/>
    </source>
</evidence>
<accession>A0A2M9CFL6</accession>
<comment type="caution">
    <text evidence="6">The sequence shown here is derived from an EMBL/GenBank/DDBJ whole genome shotgun (WGS) entry which is preliminary data.</text>
</comment>
<dbReference type="InterPro" id="IPR000847">
    <property type="entry name" value="LysR_HTH_N"/>
</dbReference>
<dbReference type="RefSeq" id="WP_100363121.1">
    <property type="nucleotide sequence ID" value="NZ_PGFF01000001.1"/>
</dbReference>
<dbReference type="GO" id="GO:0003700">
    <property type="term" value="F:DNA-binding transcription factor activity"/>
    <property type="evidence" value="ECO:0007669"/>
    <property type="project" value="InterPro"/>
</dbReference>
<keyword evidence="4" id="KW-0804">Transcription</keyword>
<dbReference type="SUPFAM" id="SSF53850">
    <property type="entry name" value="Periplasmic binding protein-like II"/>
    <property type="match status" value="1"/>
</dbReference>
<evidence type="ECO:0000256" key="3">
    <source>
        <dbReference type="ARBA" id="ARBA00023125"/>
    </source>
</evidence>
<dbReference type="SUPFAM" id="SSF46785">
    <property type="entry name" value="Winged helix' DNA-binding domain"/>
    <property type="match status" value="1"/>
</dbReference>
<dbReference type="Gene3D" id="1.10.10.10">
    <property type="entry name" value="Winged helix-like DNA-binding domain superfamily/Winged helix DNA-binding domain"/>
    <property type="match status" value="1"/>
</dbReference>
<keyword evidence="3 6" id="KW-0238">DNA-binding</keyword>
<dbReference type="InterPro" id="IPR036388">
    <property type="entry name" value="WH-like_DNA-bd_sf"/>
</dbReference>
<keyword evidence="7" id="KW-1185">Reference proteome</keyword>
<comment type="similarity">
    <text evidence="1">Belongs to the LysR transcriptional regulatory family.</text>
</comment>
<sequence length="300" mass="32950">MTTDLSIRRLRYFVVTAEELNFGRAAEKLHIAQPVLSRQIATLEKELGVTLFERSARGTVLSPAGAALVEDARALLASATRLQRQARTVARGQTRFTIGFMPGVPITPVVRRLRELFPELTVDVVRTGWESQVDVVHDGRVDASFVRLPVSRDDLELVPLFRERRLVALPEGHPLATGDLPSLADIALLDLLQPPDTHPEWRDAAAAARPDALTTARETLPVVSTVEEKLEHVAGGRGIVLLPESAATFYTRPDIVYREVEGLGEAETALAFERSRMTPVLQQLIRIALAAYSADTGARD</sequence>
<dbReference type="PANTHER" id="PTHR30346">
    <property type="entry name" value="TRANSCRIPTIONAL DUAL REGULATOR HCAR-RELATED"/>
    <property type="match status" value="1"/>
</dbReference>
<dbReference type="GO" id="GO:0003677">
    <property type="term" value="F:DNA binding"/>
    <property type="evidence" value="ECO:0007669"/>
    <property type="project" value="UniProtKB-KW"/>
</dbReference>
<evidence type="ECO:0000256" key="4">
    <source>
        <dbReference type="ARBA" id="ARBA00023163"/>
    </source>
</evidence>
<dbReference type="InterPro" id="IPR036390">
    <property type="entry name" value="WH_DNA-bd_sf"/>
</dbReference>
<proteinExistence type="inferred from homology"/>
<dbReference type="Proteomes" id="UP000228758">
    <property type="component" value="Unassembled WGS sequence"/>
</dbReference>
<protein>
    <submittedName>
        <fullName evidence="6">DNA-binding transcriptional LysR family regulator</fullName>
    </submittedName>
</protein>
<feature type="domain" description="HTH lysR-type" evidence="5">
    <location>
        <begin position="5"/>
        <end position="62"/>
    </location>
</feature>
<dbReference type="Gene3D" id="3.40.190.10">
    <property type="entry name" value="Periplasmic binding protein-like II"/>
    <property type="match status" value="2"/>
</dbReference>
<dbReference type="PANTHER" id="PTHR30346:SF0">
    <property type="entry name" value="HCA OPERON TRANSCRIPTIONAL ACTIVATOR HCAR"/>
    <property type="match status" value="1"/>
</dbReference>
<keyword evidence="2" id="KW-0805">Transcription regulation</keyword>
<reference evidence="6 7" key="1">
    <citation type="submission" date="2017-11" db="EMBL/GenBank/DDBJ databases">
        <title>Genomic Encyclopedia of Archaeal and Bacterial Type Strains, Phase II (KMG-II): From Individual Species to Whole Genera.</title>
        <authorList>
            <person name="Goeker M."/>
        </authorList>
    </citation>
    <scope>NUCLEOTIDE SEQUENCE [LARGE SCALE GENOMIC DNA]</scope>
    <source>
        <strain evidence="6 7">DSM 27393</strain>
    </source>
</reference>
<dbReference type="GO" id="GO:0032993">
    <property type="term" value="C:protein-DNA complex"/>
    <property type="evidence" value="ECO:0007669"/>
    <property type="project" value="TreeGrafter"/>
</dbReference>
<evidence type="ECO:0000256" key="2">
    <source>
        <dbReference type="ARBA" id="ARBA00023015"/>
    </source>
</evidence>
<organism evidence="6 7">
    <name type="scientific">Diaminobutyricimonas aerilata</name>
    <dbReference type="NCBI Taxonomy" id="1162967"/>
    <lineage>
        <taxon>Bacteria</taxon>
        <taxon>Bacillati</taxon>
        <taxon>Actinomycetota</taxon>
        <taxon>Actinomycetes</taxon>
        <taxon>Micrococcales</taxon>
        <taxon>Microbacteriaceae</taxon>
        <taxon>Diaminobutyricimonas</taxon>
    </lineage>
</organism>
<dbReference type="PRINTS" id="PR00039">
    <property type="entry name" value="HTHLYSR"/>
</dbReference>
<dbReference type="OrthoDB" id="3636008at2"/>